<evidence type="ECO:0000313" key="2">
    <source>
        <dbReference type="EMBL" id="KAG2827962.1"/>
    </source>
</evidence>
<dbReference type="EMBL" id="RCMI01000766">
    <property type="protein sequence ID" value="KAG2898371.1"/>
    <property type="molecule type" value="Genomic_DNA"/>
</dbReference>
<comment type="caution">
    <text evidence="3">The sequence shown here is derived from an EMBL/GenBank/DDBJ whole genome shotgun (WGS) entry which is preliminary data.</text>
</comment>
<evidence type="ECO:0000313" key="4">
    <source>
        <dbReference type="EMBL" id="KAG2898371.1"/>
    </source>
</evidence>
<accession>A0A8T1B380</accession>
<dbReference type="Proteomes" id="UP000736787">
    <property type="component" value="Unassembled WGS sequence"/>
</dbReference>
<feature type="compositionally biased region" description="Polar residues" evidence="1">
    <location>
        <begin position="190"/>
        <end position="202"/>
    </location>
</feature>
<evidence type="ECO:0000313" key="5">
    <source>
        <dbReference type="EMBL" id="KAG2961686.1"/>
    </source>
</evidence>
<name>A0A8T1B380_9STRA</name>
<feature type="region of interest" description="Disordered" evidence="1">
    <location>
        <begin position="148"/>
        <end position="220"/>
    </location>
</feature>
<proteinExistence type="predicted"/>
<dbReference type="AlphaFoldDB" id="A0A8T1B380"/>
<dbReference type="Proteomes" id="UP000774804">
    <property type="component" value="Unassembled WGS sequence"/>
</dbReference>
<evidence type="ECO:0000256" key="1">
    <source>
        <dbReference type="SAM" id="MobiDB-lite"/>
    </source>
</evidence>
<dbReference type="EMBL" id="RCMG01001415">
    <property type="protein sequence ID" value="KAG2827962.1"/>
    <property type="molecule type" value="Genomic_DNA"/>
</dbReference>
<gene>
    <name evidence="2" type="ORF">PC113_g21535</name>
    <name evidence="4" type="ORF">PC115_g16868</name>
    <name evidence="3" type="ORF">PC117_g23826</name>
    <name evidence="5" type="ORF">PC118_g21832</name>
</gene>
<evidence type="ECO:0000313" key="6">
    <source>
        <dbReference type="Proteomes" id="UP000736787"/>
    </source>
</evidence>
<feature type="compositionally biased region" description="Basic residues" evidence="1">
    <location>
        <begin position="159"/>
        <end position="169"/>
    </location>
</feature>
<feature type="compositionally biased region" description="Basic residues" evidence="1">
    <location>
        <begin position="207"/>
        <end position="220"/>
    </location>
</feature>
<dbReference type="EMBL" id="RCMK01001493">
    <property type="protein sequence ID" value="KAG2893250.1"/>
    <property type="molecule type" value="Genomic_DNA"/>
</dbReference>
<dbReference type="Proteomes" id="UP000735874">
    <property type="component" value="Unassembled WGS sequence"/>
</dbReference>
<dbReference type="Proteomes" id="UP000697107">
    <property type="component" value="Unassembled WGS sequence"/>
</dbReference>
<sequence>MAEESDSESLEEYSVDGDIVLSDDQLREEVISLIQRDNCEERCLQGKAAVLENFSRSLSHMLSREKKQSVMTALAVLMKMDTAVRRRGTGERLVFSYYLPLVERVCRESWCNILQVSTATITRFRRQIQGGAPAEYRSDPIYGAPTEEEERLANEAKQARRKASAKKKKAAADTSGAKATPTEHTEGESTENGTQMNVSVDSPAQPKRGKRAPKRSKKDK</sequence>
<protein>
    <submittedName>
        <fullName evidence="3">Uncharacterized protein</fullName>
    </submittedName>
</protein>
<dbReference type="EMBL" id="RCML01001565">
    <property type="protein sequence ID" value="KAG2961686.1"/>
    <property type="molecule type" value="Genomic_DNA"/>
</dbReference>
<organism evidence="3 6">
    <name type="scientific">Phytophthora cactorum</name>
    <dbReference type="NCBI Taxonomy" id="29920"/>
    <lineage>
        <taxon>Eukaryota</taxon>
        <taxon>Sar</taxon>
        <taxon>Stramenopiles</taxon>
        <taxon>Oomycota</taxon>
        <taxon>Peronosporomycetes</taxon>
        <taxon>Peronosporales</taxon>
        <taxon>Peronosporaceae</taxon>
        <taxon>Phytophthora</taxon>
    </lineage>
</organism>
<evidence type="ECO:0000313" key="3">
    <source>
        <dbReference type="EMBL" id="KAG2893250.1"/>
    </source>
</evidence>
<reference evidence="3" key="1">
    <citation type="submission" date="2018-10" db="EMBL/GenBank/DDBJ databases">
        <title>Effector identification in a new, highly contiguous assembly of the strawberry crown rot pathogen Phytophthora cactorum.</title>
        <authorList>
            <person name="Armitage A.D."/>
            <person name="Nellist C.F."/>
            <person name="Bates H."/>
            <person name="Vickerstaff R.J."/>
            <person name="Harrison R.J."/>
        </authorList>
    </citation>
    <scope>NUCLEOTIDE SEQUENCE</scope>
    <source>
        <strain evidence="2">15-7</strain>
        <strain evidence="4">4032</strain>
        <strain evidence="3">4040</strain>
        <strain evidence="5">P415</strain>
    </source>
</reference>